<sequence length="121" mass="13565">MVSPTEKLSLTPANTLHRHPPAGFAERDFQGIPGIEWLHGGTLWACCYGARQAWHGGFLIDEREHVSYPNFTQAADGTIHLIYDHARNVSGDILHVELTEHQIREGLPVLQRDVMNSFQPA</sequence>
<name>A0A146G7Z9_TERSA</name>
<feature type="region of interest" description="Disordered" evidence="1">
    <location>
        <begin position="1"/>
        <end position="22"/>
    </location>
</feature>
<dbReference type="Proteomes" id="UP000076023">
    <property type="component" value="Unassembled WGS sequence"/>
</dbReference>
<keyword evidence="3" id="KW-1185">Reference proteome</keyword>
<dbReference type="InParanoid" id="A0A146G7Z9"/>
<evidence type="ECO:0000256" key="1">
    <source>
        <dbReference type="SAM" id="MobiDB-lite"/>
    </source>
</evidence>
<accession>A0A146G7Z9</accession>
<feature type="compositionally biased region" description="Polar residues" evidence="1">
    <location>
        <begin position="1"/>
        <end position="14"/>
    </location>
</feature>
<dbReference type="STRING" id="690879.TSACC_22244"/>
<dbReference type="EMBL" id="BDCO01000002">
    <property type="protein sequence ID" value="GAT33825.1"/>
    <property type="molecule type" value="Genomic_DNA"/>
</dbReference>
<gene>
    <name evidence="2" type="ORF">TSACC_22244</name>
</gene>
<reference evidence="3" key="1">
    <citation type="journal article" date="2017" name="Genome Announc.">
        <title>Draft Genome Sequence of Terrimicrobium sacchariphilum NM-5T, a Facultative Anaerobic Soil Bacterium of the Class Spartobacteria.</title>
        <authorList>
            <person name="Qiu Y.L."/>
            <person name="Tourlousse D.M."/>
            <person name="Matsuura N."/>
            <person name="Ohashi A."/>
            <person name="Sekiguchi Y."/>
        </authorList>
    </citation>
    <scope>NUCLEOTIDE SEQUENCE [LARGE SCALE GENOMIC DNA]</scope>
    <source>
        <strain evidence="3">NM-5</strain>
    </source>
</reference>
<dbReference type="OrthoDB" id="41724at2"/>
<evidence type="ECO:0000313" key="2">
    <source>
        <dbReference type="EMBL" id="GAT33825.1"/>
    </source>
</evidence>
<dbReference type="RefSeq" id="WP_075079512.1">
    <property type="nucleotide sequence ID" value="NZ_BDCO01000002.1"/>
</dbReference>
<protein>
    <submittedName>
        <fullName evidence="2">Uncharacterized protein</fullName>
    </submittedName>
</protein>
<comment type="caution">
    <text evidence="2">The sequence shown here is derived from an EMBL/GenBank/DDBJ whole genome shotgun (WGS) entry which is preliminary data.</text>
</comment>
<dbReference type="AlphaFoldDB" id="A0A146G7Z9"/>
<organism evidence="2 3">
    <name type="scientific">Terrimicrobium sacchariphilum</name>
    <dbReference type="NCBI Taxonomy" id="690879"/>
    <lineage>
        <taxon>Bacteria</taxon>
        <taxon>Pseudomonadati</taxon>
        <taxon>Verrucomicrobiota</taxon>
        <taxon>Terrimicrobiia</taxon>
        <taxon>Terrimicrobiales</taxon>
        <taxon>Terrimicrobiaceae</taxon>
        <taxon>Terrimicrobium</taxon>
    </lineage>
</organism>
<evidence type="ECO:0000313" key="3">
    <source>
        <dbReference type="Proteomes" id="UP000076023"/>
    </source>
</evidence>
<dbReference type="CDD" id="cd15482">
    <property type="entry name" value="Sialidase_non-viral"/>
    <property type="match status" value="1"/>
</dbReference>
<proteinExistence type="predicted"/>